<dbReference type="InterPro" id="IPR024311">
    <property type="entry name" value="Lipocalin-like"/>
</dbReference>
<name>A0ABT7ZQQ8_9FLAO</name>
<feature type="domain" description="Lipocalin-like" evidence="2">
    <location>
        <begin position="34"/>
        <end position="134"/>
    </location>
</feature>
<reference evidence="3 4" key="1">
    <citation type="journal article" date="2023" name="Int. J. Syst. Evol. Microbiol.">
        <title>Winogradskyella bathintestinalis sp. nov., isolated from the intestine of the deep-sea loosejaw dragonfish, Malacosteus niger.</title>
        <authorList>
            <person name="Uniacke-Lowe S."/>
            <person name="Johnson C.N."/>
            <person name="Stanton C."/>
            <person name="Hill C."/>
            <person name="Ross P."/>
        </authorList>
    </citation>
    <scope>NUCLEOTIDE SEQUENCE [LARGE SCALE GENOMIC DNA]</scope>
    <source>
        <strain evidence="3 4">APC 3343</strain>
    </source>
</reference>
<evidence type="ECO:0000259" key="2">
    <source>
        <dbReference type="Pfam" id="PF13648"/>
    </source>
</evidence>
<organism evidence="3 4">
    <name type="scientific">Winogradskyella bathintestinalis</name>
    <dbReference type="NCBI Taxonomy" id="3035208"/>
    <lineage>
        <taxon>Bacteria</taxon>
        <taxon>Pseudomonadati</taxon>
        <taxon>Bacteroidota</taxon>
        <taxon>Flavobacteriia</taxon>
        <taxon>Flavobacteriales</taxon>
        <taxon>Flavobacteriaceae</taxon>
        <taxon>Winogradskyella</taxon>
    </lineage>
</organism>
<feature type="chain" id="PRO_5046509334" evidence="1">
    <location>
        <begin position="22"/>
        <end position="159"/>
    </location>
</feature>
<protein>
    <submittedName>
        <fullName evidence="3">DUF5004 domain-containing protein</fullName>
    </submittedName>
</protein>
<dbReference type="RefSeq" id="WP_290205048.1">
    <property type="nucleotide sequence ID" value="NZ_JASDDK010000001.1"/>
</dbReference>
<dbReference type="Pfam" id="PF13648">
    <property type="entry name" value="Lipocalin_4"/>
    <property type="match status" value="1"/>
</dbReference>
<dbReference type="EMBL" id="JASDDK010000001">
    <property type="protein sequence ID" value="MDN3491341.1"/>
    <property type="molecule type" value="Genomic_DNA"/>
</dbReference>
<gene>
    <name evidence="3" type="ORF">QMA06_01315</name>
</gene>
<evidence type="ECO:0000313" key="4">
    <source>
        <dbReference type="Proteomes" id="UP001231197"/>
    </source>
</evidence>
<evidence type="ECO:0000256" key="1">
    <source>
        <dbReference type="SAM" id="SignalP"/>
    </source>
</evidence>
<keyword evidence="1" id="KW-0732">Signal</keyword>
<comment type="caution">
    <text evidence="3">The sequence shown here is derived from an EMBL/GenBank/DDBJ whole genome shotgun (WGS) entry which is preliminary data.</text>
</comment>
<accession>A0ABT7ZQQ8</accession>
<keyword evidence="4" id="KW-1185">Reference proteome</keyword>
<proteinExistence type="predicted"/>
<dbReference type="Proteomes" id="UP001231197">
    <property type="component" value="Unassembled WGS sequence"/>
</dbReference>
<evidence type="ECO:0000313" key="3">
    <source>
        <dbReference type="EMBL" id="MDN3491341.1"/>
    </source>
</evidence>
<dbReference type="PROSITE" id="PS51257">
    <property type="entry name" value="PROKAR_LIPOPROTEIN"/>
    <property type="match status" value="1"/>
</dbReference>
<sequence length="159" mass="18019">MKKIYLLALALVTIFSFTACSSDDDGNSNPSENLIGEWEATTEVYRDFVNGELVDSGEEVYGDDEIERVTFNADGTFNSFYSESYVNNGEIEEYEITREGTYTINGDNLVITTTDDDGTDITEVSYGFSGGNLEIYEVDEDQFGGTEYRYEYTIIYERR</sequence>
<feature type="signal peptide" evidence="1">
    <location>
        <begin position="1"/>
        <end position="21"/>
    </location>
</feature>